<organism evidence="5 6">
    <name type="scientific">Vigna mungo</name>
    <name type="common">Black gram</name>
    <name type="synonym">Phaseolus mungo</name>
    <dbReference type="NCBI Taxonomy" id="3915"/>
    <lineage>
        <taxon>Eukaryota</taxon>
        <taxon>Viridiplantae</taxon>
        <taxon>Streptophyta</taxon>
        <taxon>Embryophyta</taxon>
        <taxon>Tracheophyta</taxon>
        <taxon>Spermatophyta</taxon>
        <taxon>Magnoliopsida</taxon>
        <taxon>eudicotyledons</taxon>
        <taxon>Gunneridae</taxon>
        <taxon>Pentapetalae</taxon>
        <taxon>rosids</taxon>
        <taxon>fabids</taxon>
        <taxon>Fabales</taxon>
        <taxon>Fabaceae</taxon>
        <taxon>Papilionoideae</taxon>
        <taxon>50 kb inversion clade</taxon>
        <taxon>NPAAA clade</taxon>
        <taxon>indigoferoid/millettioid clade</taxon>
        <taxon>Phaseoleae</taxon>
        <taxon>Vigna</taxon>
    </lineage>
</organism>
<keyword evidence="6" id="KW-1185">Reference proteome</keyword>
<protein>
    <recommendedName>
        <fullName evidence="7">WEB family protein</fullName>
    </recommendedName>
</protein>
<evidence type="ECO:0008006" key="7">
    <source>
        <dbReference type="Google" id="ProtNLM"/>
    </source>
</evidence>
<name>A0AAQ3MQC5_VIGMU</name>
<dbReference type="GO" id="GO:0009904">
    <property type="term" value="P:chloroplast accumulation movement"/>
    <property type="evidence" value="ECO:0007669"/>
    <property type="project" value="TreeGrafter"/>
</dbReference>
<proteinExistence type="inferred from homology"/>
<evidence type="ECO:0000313" key="5">
    <source>
        <dbReference type="EMBL" id="WVY95165.1"/>
    </source>
</evidence>
<dbReference type="PANTHER" id="PTHR32054">
    <property type="entry name" value="HEAVY CHAIN, PUTATIVE, EXPRESSED-RELATED-RELATED"/>
    <property type="match status" value="1"/>
</dbReference>
<gene>
    <name evidence="5" type="ORF">V8G54_034253</name>
</gene>
<feature type="coiled-coil region" evidence="3">
    <location>
        <begin position="196"/>
        <end position="230"/>
    </location>
</feature>
<feature type="region of interest" description="Disordered" evidence="4">
    <location>
        <begin position="1"/>
        <end position="32"/>
    </location>
</feature>
<sequence>MESLSLQWKKVEEMKTQGRRNESSYYPKSAPTGPRGCFRASAAKKMAPSLHGVVSAKSRAQLPFLGRPGATFLKKMLIEGRPTPFGAPTAEFELEAYLAEESKVRGAKEEIIWKLNQLLTKTENARRETQDRKNEDAQLKMKVVGLIMRTNDSSSSTCEFGARITISRKEFESLAHKVEESDKLADMKVEATKVSENEVLKRLKETQKEIEDLKTETQEVLKRAEMAEAVKRAMAAELSPQHYRIQKQNSLPKVEMKKLEKRKVSD</sequence>
<evidence type="ECO:0000313" key="6">
    <source>
        <dbReference type="Proteomes" id="UP001374535"/>
    </source>
</evidence>
<evidence type="ECO:0000256" key="2">
    <source>
        <dbReference type="ARBA" id="ARBA00023054"/>
    </source>
</evidence>
<keyword evidence="2 3" id="KW-0175">Coiled coil</keyword>
<dbReference type="EMBL" id="CP144691">
    <property type="protein sequence ID" value="WVY95165.1"/>
    <property type="molecule type" value="Genomic_DNA"/>
</dbReference>
<evidence type="ECO:0000256" key="3">
    <source>
        <dbReference type="SAM" id="Coils"/>
    </source>
</evidence>
<evidence type="ECO:0000256" key="1">
    <source>
        <dbReference type="ARBA" id="ARBA00005485"/>
    </source>
</evidence>
<feature type="compositionally biased region" description="Basic and acidic residues" evidence="4">
    <location>
        <begin position="254"/>
        <end position="266"/>
    </location>
</feature>
<dbReference type="GO" id="GO:0009903">
    <property type="term" value="P:chloroplast avoidance movement"/>
    <property type="evidence" value="ECO:0007669"/>
    <property type="project" value="TreeGrafter"/>
</dbReference>
<reference evidence="5 6" key="1">
    <citation type="journal article" date="2023" name="Life. Sci Alliance">
        <title>Evolutionary insights into 3D genome organization and epigenetic landscape of Vigna mungo.</title>
        <authorList>
            <person name="Junaid A."/>
            <person name="Singh B."/>
            <person name="Bhatia S."/>
        </authorList>
    </citation>
    <scope>NUCLEOTIDE SEQUENCE [LARGE SCALE GENOMIC DNA]</scope>
    <source>
        <strain evidence="5">Urdbean</strain>
    </source>
</reference>
<dbReference type="GO" id="GO:0005829">
    <property type="term" value="C:cytosol"/>
    <property type="evidence" value="ECO:0007669"/>
    <property type="project" value="TreeGrafter"/>
</dbReference>
<feature type="region of interest" description="Disordered" evidence="4">
    <location>
        <begin position="241"/>
        <end position="266"/>
    </location>
</feature>
<accession>A0AAQ3MQC5</accession>
<comment type="similarity">
    <text evidence="1">Belongs to the WEB family.</text>
</comment>
<dbReference type="AlphaFoldDB" id="A0AAQ3MQC5"/>
<dbReference type="Proteomes" id="UP001374535">
    <property type="component" value="Chromosome 10"/>
</dbReference>
<evidence type="ECO:0000256" key="4">
    <source>
        <dbReference type="SAM" id="MobiDB-lite"/>
    </source>
</evidence>
<dbReference type="PANTHER" id="PTHR32054:SF3">
    <property type="entry name" value="HEAVY CHAIN, PUTATIVE, EXPRESSED-RELATED"/>
    <property type="match status" value="1"/>
</dbReference>
<feature type="compositionally biased region" description="Basic and acidic residues" evidence="4">
    <location>
        <begin position="9"/>
        <end position="22"/>
    </location>
</feature>